<reference evidence="4" key="1">
    <citation type="submission" date="2025-08" db="UniProtKB">
        <authorList>
            <consortium name="Ensembl"/>
        </authorList>
    </citation>
    <scope>IDENTIFICATION</scope>
</reference>
<keyword evidence="5" id="KW-1185">Reference proteome</keyword>
<evidence type="ECO:0000259" key="3">
    <source>
        <dbReference type="PROSITE" id="PS51228"/>
    </source>
</evidence>
<dbReference type="InterPro" id="IPR022408">
    <property type="entry name" value="Acyl-CoA-binding_prot_CS"/>
</dbReference>
<dbReference type="Gene3D" id="1.20.80.10">
    <property type="match status" value="1"/>
</dbReference>
<protein>
    <recommendedName>
        <fullName evidence="3">ACB domain-containing protein</fullName>
    </recommendedName>
</protein>
<proteinExistence type="predicted"/>
<dbReference type="AlphaFoldDB" id="A0A3Q3IFT6"/>
<dbReference type="CDD" id="cd00435">
    <property type="entry name" value="ACBP"/>
    <property type="match status" value="1"/>
</dbReference>
<dbReference type="Pfam" id="PF00887">
    <property type="entry name" value="ACBP"/>
    <property type="match status" value="1"/>
</dbReference>
<dbReference type="InterPro" id="IPR000582">
    <property type="entry name" value="Acyl-CoA-binding_protein"/>
</dbReference>
<dbReference type="PANTHER" id="PTHR23310">
    <property type="entry name" value="ACYL-COA-BINDING PROTEIN, ACBP"/>
    <property type="match status" value="1"/>
</dbReference>
<organism evidence="4 5">
    <name type="scientific">Monopterus albus</name>
    <name type="common">Swamp eel</name>
    <dbReference type="NCBI Taxonomy" id="43700"/>
    <lineage>
        <taxon>Eukaryota</taxon>
        <taxon>Metazoa</taxon>
        <taxon>Chordata</taxon>
        <taxon>Craniata</taxon>
        <taxon>Vertebrata</taxon>
        <taxon>Euteleostomi</taxon>
        <taxon>Actinopterygii</taxon>
        <taxon>Neopterygii</taxon>
        <taxon>Teleostei</taxon>
        <taxon>Neoteleostei</taxon>
        <taxon>Acanthomorphata</taxon>
        <taxon>Anabantaria</taxon>
        <taxon>Synbranchiformes</taxon>
        <taxon>Synbranchidae</taxon>
        <taxon>Monopterus</taxon>
    </lineage>
</organism>
<dbReference type="SUPFAM" id="SSF47027">
    <property type="entry name" value="Acyl-CoA binding protein"/>
    <property type="match status" value="1"/>
</dbReference>
<evidence type="ECO:0000256" key="1">
    <source>
        <dbReference type="ARBA" id="ARBA00023054"/>
    </source>
</evidence>
<dbReference type="STRING" id="43700.ENSMALP00000003177"/>
<evidence type="ECO:0000313" key="5">
    <source>
        <dbReference type="Proteomes" id="UP000261600"/>
    </source>
</evidence>
<keyword evidence="2" id="KW-0446">Lipid-binding</keyword>
<evidence type="ECO:0000313" key="4">
    <source>
        <dbReference type="Ensembl" id="ENSMALP00000003177.1"/>
    </source>
</evidence>
<reference evidence="4" key="2">
    <citation type="submission" date="2025-09" db="UniProtKB">
        <authorList>
            <consortium name="Ensembl"/>
        </authorList>
    </citation>
    <scope>IDENTIFICATION</scope>
</reference>
<accession>A0A3Q3IFT6</accession>
<dbReference type="InterPro" id="IPR014352">
    <property type="entry name" value="FERM/acyl-CoA-bd_prot_sf"/>
</dbReference>
<feature type="domain" description="ACB" evidence="3">
    <location>
        <begin position="46"/>
        <end position="131"/>
    </location>
</feature>
<dbReference type="PROSITE" id="PS00880">
    <property type="entry name" value="ACB_1"/>
    <property type="match status" value="1"/>
</dbReference>
<dbReference type="GO" id="GO:0006631">
    <property type="term" value="P:fatty acid metabolic process"/>
    <property type="evidence" value="ECO:0007669"/>
    <property type="project" value="TreeGrafter"/>
</dbReference>
<dbReference type="GO" id="GO:0000062">
    <property type="term" value="F:fatty-acyl-CoA binding"/>
    <property type="evidence" value="ECO:0007669"/>
    <property type="project" value="InterPro"/>
</dbReference>
<dbReference type="Ensembl" id="ENSMALT00000003263.1">
    <property type="protein sequence ID" value="ENSMALP00000003177.1"/>
    <property type="gene ID" value="ENSMALG00000002249.1"/>
</dbReference>
<dbReference type="InterPro" id="IPR035984">
    <property type="entry name" value="Acyl-CoA-binding_sf"/>
</dbReference>
<dbReference type="PRINTS" id="PR00689">
    <property type="entry name" value="ACOABINDINGP"/>
</dbReference>
<sequence>MHILIFCDYYTPAEPLHQTDNLSDLAKSRSDFKSDLALSSLTIYYLQGDFEKLAEDVKNVKTKPSDQELLDLYGLYKQALVGDVNTDRPGIFDFKGKVKWDAWDSRKGMSKDDAMSAYITLAKEVISKYGI</sequence>
<dbReference type="Proteomes" id="UP000261600">
    <property type="component" value="Unplaced"/>
</dbReference>
<dbReference type="PROSITE" id="PS51228">
    <property type="entry name" value="ACB_2"/>
    <property type="match status" value="1"/>
</dbReference>
<evidence type="ECO:0000256" key="2">
    <source>
        <dbReference type="ARBA" id="ARBA00023121"/>
    </source>
</evidence>
<keyword evidence="1" id="KW-0175">Coiled coil</keyword>
<dbReference type="FunFam" id="1.20.80.10:FF:000010">
    <property type="entry name" value="Acyl-CoA-binding domain-containing protein 5"/>
    <property type="match status" value="1"/>
</dbReference>
<name>A0A3Q3IFT6_MONAL</name>
<dbReference type="PANTHER" id="PTHR23310:SF51">
    <property type="entry name" value="ACYL-COA-BINDING DOMAIN-CONTAINING PROTEIN 7"/>
    <property type="match status" value="1"/>
</dbReference>